<dbReference type="GO" id="GO:0006508">
    <property type="term" value="P:proteolysis"/>
    <property type="evidence" value="ECO:0007669"/>
    <property type="project" value="UniProtKB-KW"/>
</dbReference>
<keyword evidence="10" id="KW-1185">Reference proteome</keyword>
<feature type="coiled-coil region" evidence="5">
    <location>
        <begin position="83"/>
        <end position="110"/>
    </location>
</feature>
<dbReference type="PANTHER" id="PTHR47359:SF3">
    <property type="entry name" value="NLP_P60 DOMAIN-CONTAINING PROTEIN-RELATED"/>
    <property type="match status" value="1"/>
</dbReference>
<feature type="compositionally biased region" description="Pro residues" evidence="6">
    <location>
        <begin position="305"/>
        <end position="344"/>
    </location>
</feature>
<evidence type="ECO:0000259" key="8">
    <source>
        <dbReference type="PROSITE" id="PS51935"/>
    </source>
</evidence>
<comment type="caution">
    <text evidence="9">The sequence shown here is derived from an EMBL/GenBank/DDBJ whole genome shotgun (WGS) entry which is preliminary data.</text>
</comment>
<keyword evidence="3" id="KW-0378">Hydrolase</keyword>
<dbReference type="Pfam" id="PF00877">
    <property type="entry name" value="NLPC_P60"/>
    <property type="match status" value="1"/>
</dbReference>
<feature type="domain" description="NlpC/P60" evidence="8">
    <location>
        <begin position="345"/>
        <end position="465"/>
    </location>
</feature>
<keyword evidence="5" id="KW-0175">Coiled coil</keyword>
<dbReference type="AlphaFoldDB" id="A0A927Q0P2"/>
<accession>A0A927Q0P2</accession>
<feature type="chain" id="PRO_5037624188" evidence="7">
    <location>
        <begin position="31"/>
        <end position="465"/>
    </location>
</feature>
<feature type="compositionally biased region" description="Low complexity" evidence="6">
    <location>
        <begin position="265"/>
        <end position="278"/>
    </location>
</feature>
<evidence type="ECO:0000256" key="3">
    <source>
        <dbReference type="ARBA" id="ARBA00022801"/>
    </source>
</evidence>
<evidence type="ECO:0000256" key="7">
    <source>
        <dbReference type="SAM" id="SignalP"/>
    </source>
</evidence>
<feature type="signal peptide" evidence="7">
    <location>
        <begin position="1"/>
        <end position="30"/>
    </location>
</feature>
<evidence type="ECO:0000256" key="2">
    <source>
        <dbReference type="ARBA" id="ARBA00022670"/>
    </source>
</evidence>
<sequence>MRRQTVGRRCGLAVLTGVMLLGTTAPLAGAAPGEAPSKDEVAAAQEAAGAKSRDVAAVQTDLVLANERLQASGVRAAQAAEAYNASRWQLAEARREVRRAEADVAVAVASLGEHERGYGDVLASAYEMSPEMTALAAMVGEDGIDGVVEQANTMYSMTSAMDEAQAGYEAALDVAGLATDRAERARSAAAELEAAAAEKRDAARSEQRSALAEATAVTREKERLIAELARLQDISVSLASQRQSALEAAAQQRAADAAAAEQQASDAAAAAASEASASGGDTPAASQPAPNTGGGSAAGSQPDRQPAPEPAPAPAPQPDPQPSPQPDPQPTPAPQPDPAPPPPSVSGAQRAIAFAKQQLGEPYRWGAAGPGAWDCSGLTMRAWQQGGKSLPHYSVGQYSAGTAIGSSQLRAGDLVFWGSSSSPSSIYHVGLYIGNGQMIHAPRTGRPVVQESIYYWIPPNFFARP</sequence>
<evidence type="ECO:0000313" key="10">
    <source>
        <dbReference type="Proteomes" id="UP000616839"/>
    </source>
</evidence>
<evidence type="ECO:0000256" key="5">
    <source>
        <dbReference type="SAM" id="Coils"/>
    </source>
</evidence>
<evidence type="ECO:0000256" key="6">
    <source>
        <dbReference type="SAM" id="MobiDB-lite"/>
    </source>
</evidence>
<dbReference type="GO" id="GO:0008234">
    <property type="term" value="F:cysteine-type peptidase activity"/>
    <property type="evidence" value="ECO:0007669"/>
    <property type="project" value="UniProtKB-KW"/>
</dbReference>
<evidence type="ECO:0000256" key="1">
    <source>
        <dbReference type="ARBA" id="ARBA00007074"/>
    </source>
</evidence>
<dbReference type="InterPro" id="IPR000064">
    <property type="entry name" value="NLP_P60_dom"/>
</dbReference>
<dbReference type="RefSeq" id="WP_192144217.1">
    <property type="nucleotide sequence ID" value="NZ_JACYXZ010000004.1"/>
</dbReference>
<organism evidence="9 10">
    <name type="scientific">Nocardioides donggukensis</name>
    <dbReference type="NCBI Taxonomy" id="2774019"/>
    <lineage>
        <taxon>Bacteria</taxon>
        <taxon>Bacillati</taxon>
        <taxon>Actinomycetota</taxon>
        <taxon>Actinomycetes</taxon>
        <taxon>Propionibacteriales</taxon>
        <taxon>Nocardioidaceae</taxon>
        <taxon>Nocardioides</taxon>
    </lineage>
</organism>
<feature type="coiled-coil region" evidence="5">
    <location>
        <begin position="182"/>
        <end position="234"/>
    </location>
</feature>
<protein>
    <submittedName>
        <fullName evidence="9">C40 family peptidase</fullName>
    </submittedName>
</protein>
<dbReference type="EMBL" id="JACYXZ010000004">
    <property type="protein sequence ID" value="MBD8870885.1"/>
    <property type="molecule type" value="Genomic_DNA"/>
</dbReference>
<dbReference type="Gene3D" id="3.90.1720.10">
    <property type="entry name" value="endopeptidase domain like (from Nostoc punctiforme)"/>
    <property type="match status" value="1"/>
</dbReference>
<evidence type="ECO:0000313" key="9">
    <source>
        <dbReference type="EMBL" id="MBD8870885.1"/>
    </source>
</evidence>
<dbReference type="InterPro" id="IPR038765">
    <property type="entry name" value="Papain-like_cys_pep_sf"/>
</dbReference>
<keyword evidence="7" id="KW-0732">Signal</keyword>
<name>A0A927Q0P2_9ACTN</name>
<keyword evidence="4" id="KW-0788">Thiol protease</keyword>
<dbReference type="InterPro" id="IPR051794">
    <property type="entry name" value="PG_Endopeptidase_C40"/>
</dbReference>
<reference evidence="9" key="1">
    <citation type="submission" date="2020-09" db="EMBL/GenBank/DDBJ databases">
        <title>Nocardioides sp. strain MJB4 16S ribosomal RNA gene Genome sequencing and assembly.</title>
        <authorList>
            <person name="Kim I."/>
        </authorList>
    </citation>
    <scope>NUCLEOTIDE SEQUENCE</scope>
    <source>
        <strain evidence="9">MJB4</strain>
    </source>
</reference>
<comment type="similarity">
    <text evidence="1">Belongs to the peptidase C40 family.</text>
</comment>
<dbReference type="PROSITE" id="PS51935">
    <property type="entry name" value="NLPC_P60"/>
    <property type="match status" value="1"/>
</dbReference>
<feature type="region of interest" description="Disordered" evidence="6">
    <location>
        <begin position="265"/>
        <end position="347"/>
    </location>
</feature>
<dbReference type="Proteomes" id="UP000616839">
    <property type="component" value="Unassembled WGS sequence"/>
</dbReference>
<dbReference type="SUPFAM" id="SSF54001">
    <property type="entry name" value="Cysteine proteinases"/>
    <property type="match status" value="1"/>
</dbReference>
<proteinExistence type="inferred from homology"/>
<keyword evidence="2" id="KW-0645">Protease</keyword>
<gene>
    <name evidence="9" type="ORF">IE331_14745</name>
</gene>
<dbReference type="PANTHER" id="PTHR47359">
    <property type="entry name" value="PEPTIDOGLYCAN DL-ENDOPEPTIDASE CWLO"/>
    <property type="match status" value="1"/>
</dbReference>
<evidence type="ECO:0000256" key="4">
    <source>
        <dbReference type="ARBA" id="ARBA00022807"/>
    </source>
</evidence>